<name>A0A8J6JVV9_ELECQ</name>
<dbReference type="Proteomes" id="UP000770717">
    <property type="component" value="Unassembled WGS sequence"/>
</dbReference>
<dbReference type="AlphaFoldDB" id="A0A8J6JVV9"/>
<protein>
    <submittedName>
        <fullName evidence="1">Uncharacterized protein</fullName>
    </submittedName>
</protein>
<proteinExistence type="predicted"/>
<comment type="caution">
    <text evidence="1">The sequence shown here is derived from an EMBL/GenBank/DDBJ whole genome shotgun (WGS) entry which is preliminary data.</text>
</comment>
<reference evidence="1" key="1">
    <citation type="thesis" date="2020" institute="ProQuest LLC" country="789 East Eisenhower Parkway, Ann Arbor, MI, USA">
        <title>Comparative Genomics and Chromosome Evolution.</title>
        <authorList>
            <person name="Mudd A.B."/>
        </authorList>
    </citation>
    <scope>NUCLEOTIDE SEQUENCE</scope>
    <source>
        <strain evidence="1">HN-11 Male</strain>
        <tissue evidence="1">Kidney and liver</tissue>
    </source>
</reference>
<accession>A0A8J6JVV9</accession>
<evidence type="ECO:0000313" key="1">
    <source>
        <dbReference type="EMBL" id="KAG9470751.1"/>
    </source>
</evidence>
<organism evidence="1 2">
    <name type="scientific">Eleutherodactylus coqui</name>
    <name type="common">Puerto Rican coqui</name>
    <dbReference type="NCBI Taxonomy" id="57060"/>
    <lineage>
        <taxon>Eukaryota</taxon>
        <taxon>Metazoa</taxon>
        <taxon>Chordata</taxon>
        <taxon>Craniata</taxon>
        <taxon>Vertebrata</taxon>
        <taxon>Euteleostomi</taxon>
        <taxon>Amphibia</taxon>
        <taxon>Batrachia</taxon>
        <taxon>Anura</taxon>
        <taxon>Neobatrachia</taxon>
        <taxon>Hyloidea</taxon>
        <taxon>Eleutherodactylidae</taxon>
        <taxon>Eleutherodactylinae</taxon>
        <taxon>Eleutherodactylus</taxon>
        <taxon>Eleutherodactylus</taxon>
    </lineage>
</organism>
<dbReference type="EMBL" id="WNTK01000228">
    <property type="protein sequence ID" value="KAG9470751.1"/>
    <property type="molecule type" value="Genomic_DNA"/>
</dbReference>
<evidence type="ECO:0000313" key="2">
    <source>
        <dbReference type="Proteomes" id="UP000770717"/>
    </source>
</evidence>
<sequence>MASMGVGNANPEDCSIRRSVAIQSQSGDISLMFLFSLLLGEWRPLGSICPTSAASVIDGAPGLLQAVVLRYECISLIVIDGGMTVTAFTLNC</sequence>
<gene>
    <name evidence="1" type="ORF">GDO78_016861</name>
</gene>
<keyword evidence="2" id="KW-1185">Reference proteome</keyword>